<dbReference type="GO" id="GO:0009718">
    <property type="term" value="P:anthocyanin-containing compound biosynthetic process"/>
    <property type="evidence" value="ECO:0007669"/>
    <property type="project" value="UniProtKB-UniPathway"/>
</dbReference>
<dbReference type="EC" id="2.4.1.-" evidence="6"/>
<organism evidence="7 8">
    <name type="scientific">Hevea brasiliensis</name>
    <name type="common">Para rubber tree</name>
    <name type="synonym">Siphonia brasiliensis</name>
    <dbReference type="NCBI Taxonomy" id="3981"/>
    <lineage>
        <taxon>Eukaryota</taxon>
        <taxon>Viridiplantae</taxon>
        <taxon>Streptophyta</taxon>
        <taxon>Embryophyta</taxon>
        <taxon>Tracheophyta</taxon>
        <taxon>Spermatophyta</taxon>
        <taxon>Magnoliopsida</taxon>
        <taxon>eudicotyledons</taxon>
        <taxon>Gunneridae</taxon>
        <taxon>Pentapetalae</taxon>
        <taxon>rosids</taxon>
        <taxon>fabids</taxon>
        <taxon>Malpighiales</taxon>
        <taxon>Euphorbiaceae</taxon>
        <taxon>Crotonoideae</taxon>
        <taxon>Micrandreae</taxon>
        <taxon>Hevea</taxon>
    </lineage>
</organism>
<dbReference type="CDD" id="cd03784">
    <property type="entry name" value="GT1_Gtf-like"/>
    <property type="match status" value="1"/>
</dbReference>
<dbReference type="AlphaFoldDB" id="A0A6A6KD07"/>
<evidence type="ECO:0000256" key="1">
    <source>
        <dbReference type="ARBA" id="ARBA00004935"/>
    </source>
</evidence>
<dbReference type="SUPFAM" id="SSF53756">
    <property type="entry name" value="UDP-Glycosyltransferase/glycogen phosphorylase"/>
    <property type="match status" value="1"/>
</dbReference>
<reference evidence="7 8" key="1">
    <citation type="journal article" date="2020" name="Mol. Plant">
        <title>The Chromosome-Based Rubber Tree Genome Provides New Insights into Spurge Genome Evolution and Rubber Biosynthesis.</title>
        <authorList>
            <person name="Liu J."/>
            <person name="Shi C."/>
            <person name="Shi C.C."/>
            <person name="Li W."/>
            <person name="Zhang Q.J."/>
            <person name="Zhang Y."/>
            <person name="Li K."/>
            <person name="Lu H.F."/>
            <person name="Shi C."/>
            <person name="Zhu S.T."/>
            <person name="Xiao Z.Y."/>
            <person name="Nan H."/>
            <person name="Yue Y."/>
            <person name="Zhu X.G."/>
            <person name="Wu Y."/>
            <person name="Hong X.N."/>
            <person name="Fan G.Y."/>
            <person name="Tong Y."/>
            <person name="Zhang D."/>
            <person name="Mao C.L."/>
            <person name="Liu Y.L."/>
            <person name="Hao S.J."/>
            <person name="Liu W.Q."/>
            <person name="Lv M.Q."/>
            <person name="Zhang H.B."/>
            <person name="Liu Y."/>
            <person name="Hu-Tang G.R."/>
            <person name="Wang J.P."/>
            <person name="Wang J.H."/>
            <person name="Sun Y.H."/>
            <person name="Ni S.B."/>
            <person name="Chen W.B."/>
            <person name="Zhang X.C."/>
            <person name="Jiao Y.N."/>
            <person name="Eichler E.E."/>
            <person name="Li G.H."/>
            <person name="Liu X."/>
            <person name="Gao L.Z."/>
        </authorList>
    </citation>
    <scope>NUCLEOTIDE SEQUENCE [LARGE SCALE GENOMIC DNA]</scope>
    <source>
        <strain evidence="8">cv. GT1</strain>
        <tissue evidence="7">Leaf</tissue>
    </source>
</reference>
<comment type="catalytic activity">
    <reaction evidence="4">
        <text>an anthocyanidin + UDP-alpha-D-glucose + H(+) = an anthocyanidin 3-O-beta-D-glucoside + UDP</text>
        <dbReference type="Rhea" id="RHEA:20093"/>
        <dbReference type="ChEBI" id="CHEBI:15378"/>
        <dbReference type="ChEBI" id="CHEBI:16307"/>
        <dbReference type="ChEBI" id="CHEBI:58223"/>
        <dbReference type="ChEBI" id="CHEBI:58885"/>
        <dbReference type="ChEBI" id="CHEBI:143576"/>
        <dbReference type="EC" id="2.4.1.115"/>
    </reaction>
</comment>
<dbReference type="InterPro" id="IPR002213">
    <property type="entry name" value="UDP_glucos_trans"/>
</dbReference>
<dbReference type="PANTHER" id="PTHR48048:SF81">
    <property type="entry name" value="GLYCOSYLTRANSFERASE"/>
    <property type="match status" value="1"/>
</dbReference>
<accession>A0A6A6KD07</accession>
<keyword evidence="5" id="KW-0328">Glycosyltransferase</keyword>
<evidence type="ECO:0000313" key="8">
    <source>
        <dbReference type="Proteomes" id="UP000467840"/>
    </source>
</evidence>
<evidence type="ECO:0000313" key="7">
    <source>
        <dbReference type="EMBL" id="KAF2286762.1"/>
    </source>
</evidence>
<keyword evidence="3 5" id="KW-0808">Transferase</keyword>
<evidence type="ECO:0000256" key="2">
    <source>
        <dbReference type="ARBA" id="ARBA00009995"/>
    </source>
</evidence>
<dbReference type="FunFam" id="3.40.50.2000:FF:000056">
    <property type="entry name" value="Glycosyltransferase"/>
    <property type="match status" value="1"/>
</dbReference>
<comment type="caution">
    <text evidence="7">The sequence shown here is derived from an EMBL/GenBank/DDBJ whole genome shotgun (WGS) entry which is preliminary data.</text>
</comment>
<dbReference type="Gene3D" id="3.40.50.2000">
    <property type="entry name" value="Glycogen Phosphorylase B"/>
    <property type="match status" value="2"/>
</dbReference>
<dbReference type="EMBL" id="JAAGAX010000017">
    <property type="protein sequence ID" value="KAF2286762.1"/>
    <property type="molecule type" value="Genomic_DNA"/>
</dbReference>
<comment type="similarity">
    <text evidence="2 5">Belongs to the UDP-glycosyltransferase family.</text>
</comment>
<sequence>MSKYQVFFVSTPGIGNLVPTVEFAQRLIHHDPRISSTIFIISLSQRPIVNSYIQSRASTYSGVNFIHLPPVDTPSPDQYQSSLGYLSLLIQKHKLHVKHEIDKLQQAESDSARVCGLLVDMFSTSMIDVANELNIPCYLYYASPVSFLGFMLHLPVIDTQLATEFIDSDNEMIVPKDAATELIIPGFANPLPPKVLPSSVLKRKKDGYSWFLYHARRYVETKGVVVNTYRELEQYAINSVAATTKVPEVFPVGPVLDLAGPIEWHPDRDQQHNIMKWLDDQPRSSVVFLCFGSMGSLGRSQLREIAFGLERSGFRFLWSIREPPKGSLDLPSDYANAEEILPEGFLDRTAEIGLICGWVPQVTILANEAIGGFVSHCGWNSILESLWYGVPIATWPIYAEQQMNAFQLVKELGLAVEIRVDFRNESGDLVLAEEVERGIKRLMDVDDEVRRKVKEMSKKSKMAVMENGSSHASLKSLIEKLTAEI</sequence>
<dbReference type="Pfam" id="PF00201">
    <property type="entry name" value="UDPGT"/>
    <property type="match status" value="1"/>
</dbReference>
<dbReference type="Proteomes" id="UP000467840">
    <property type="component" value="Chromosome 3"/>
</dbReference>
<evidence type="ECO:0000256" key="5">
    <source>
        <dbReference type="RuleBase" id="RU003718"/>
    </source>
</evidence>
<dbReference type="GO" id="GO:0047213">
    <property type="term" value="F:anthocyanidin 3-O-glucosyltransferase activity"/>
    <property type="evidence" value="ECO:0007669"/>
    <property type="project" value="UniProtKB-EC"/>
</dbReference>
<gene>
    <name evidence="7" type="ORF">GH714_027993</name>
</gene>
<evidence type="ECO:0000256" key="3">
    <source>
        <dbReference type="ARBA" id="ARBA00022679"/>
    </source>
</evidence>
<keyword evidence="8" id="KW-1185">Reference proteome</keyword>
<dbReference type="PANTHER" id="PTHR48048">
    <property type="entry name" value="GLYCOSYLTRANSFERASE"/>
    <property type="match status" value="1"/>
</dbReference>
<evidence type="ECO:0000256" key="6">
    <source>
        <dbReference type="RuleBase" id="RU362057"/>
    </source>
</evidence>
<evidence type="ECO:0000256" key="4">
    <source>
        <dbReference type="ARBA" id="ARBA00047606"/>
    </source>
</evidence>
<name>A0A6A6KD07_HEVBR</name>
<protein>
    <recommendedName>
        <fullName evidence="6">Glycosyltransferase</fullName>
        <ecNumber evidence="6">2.4.1.-</ecNumber>
    </recommendedName>
</protein>
<dbReference type="PROSITE" id="PS00375">
    <property type="entry name" value="UDPGT"/>
    <property type="match status" value="1"/>
</dbReference>
<dbReference type="UniPathway" id="UPA00009"/>
<comment type="pathway">
    <text evidence="1">Pigment biosynthesis; anthocyanin biosynthesis.</text>
</comment>
<dbReference type="InterPro" id="IPR035595">
    <property type="entry name" value="UDP_glycos_trans_CS"/>
</dbReference>
<proteinExistence type="inferred from homology"/>
<dbReference type="InterPro" id="IPR050481">
    <property type="entry name" value="UDP-glycosyltransf_plant"/>
</dbReference>